<dbReference type="Proteomes" id="UP000578697">
    <property type="component" value="Unassembled WGS sequence"/>
</dbReference>
<reference evidence="2 3" key="1">
    <citation type="submission" date="2020-08" db="EMBL/GenBank/DDBJ databases">
        <title>Genomic Encyclopedia of Type Strains, Phase IV (KMG-IV): sequencing the most valuable type-strain genomes for metagenomic binning, comparative biology and taxonomic classification.</title>
        <authorList>
            <person name="Goeker M."/>
        </authorList>
    </citation>
    <scope>NUCLEOTIDE SEQUENCE [LARGE SCALE GENOMIC DNA]</scope>
    <source>
        <strain evidence="2 3">DSM 103679</strain>
    </source>
</reference>
<feature type="region of interest" description="Disordered" evidence="1">
    <location>
        <begin position="545"/>
        <end position="587"/>
    </location>
</feature>
<sequence>MNCSFFQSLKRIFLIFFLGFVLASVYGQEQSVIKIESAQNTEYRKNKETGAEEIILTGSVSISVTKGSSVTKIYADSVTFNRSTDMVYAVGNVSLQQTGGSAGGQDISANSLLFNTSTLEGIFDNGRAVQTQSDAINLPSGSTLIVASDIFGRDSSGTIAFKNAELTFCDDDDPHWKIWASRIWLLPGGEFAFFNAVLFVGHVPLLYLPAFYYPKDELIFNPSFGYDERLGYYFNTTTYIFGRKPLDSSSDDDDEDDITKGLFNFMKSTTLKEQKREGLVLHNLDSDYKGNTTDYLKIMADYYTNLGFMFGLEGVYKPGGIISNLSGNMNIAFTQTVFESGGVYTNYSNGESYSDKSNFLGMELPFRYSAGLSFSVTKPFTFSLSLPVYSDPYFTDDFNERSEYIDWLGFLMNGDGAEEEETTSNTVSSFTWTASGSYTFKLPDFIKPYINSLAITSFSSSLVFSSKARSTASSNGFYYDEEWALADSNWRTYSPERTFFYPSQVTPFKIAAKISGTIFQISGSSSAAAKVPAFTVPLKVPDEFKTPDELEKEKKENSDELEVEESGKKELKKTSGPETASDEVFSEAGFPSVSPGVTSAVTDLKGLEYSLTYSITPQYTSQLTYQSYDEHPLYKPEDFSWSNLYSSYYQIKVPTTLTSKLSYRNTFATLSNNFTFNPVYQTHPDLDGYTETQAATVKKTDYAAKKLDLTNSNTVSVKPLLYNEVLKNSSIDWNTSIKLIETEFLGDAENPQWNYKTPDVFDDDCFTTHTLSGTLSAVEGKYSQTLTLSTKLPPQVEYYSGTLKFGFPLGSFSVATGIQQVSSTDESYEWNPMQQSASIKIGDFSFTESYNYDLDEWHADSFKLSASWKNLQASYVMSYVAGYDFDKDSMTWTSKTDKEFQPYSFSISYASKSTTYYRWLNRISWTPTLSTSIVYDCLKPTNSYFTFVPGLSFKINNFLDLKFSAESRNSVIFRYVQKYTDYGDVIGGETNPFIDLYNSFKFWDDDSFYDSDQASRKASGFKIKTFSVTLSHSLCDWDMNASLTFKPRTVTSGSKKSYDYHPYFSFSVSWRPMASMKTEIVDEYGEWQLNP</sequence>
<comment type="caution">
    <text evidence="2">The sequence shown here is derived from an EMBL/GenBank/DDBJ whole genome shotgun (WGS) entry which is preliminary data.</text>
</comment>
<keyword evidence="3" id="KW-1185">Reference proteome</keyword>
<evidence type="ECO:0000313" key="3">
    <source>
        <dbReference type="Proteomes" id="UP000578697"/>
    </source>
</evidence>
<dbReference type="RefSeq" id="WP_184653195.1">
    <property type="nucleotide sequence ID" value="NZ_JACHFR010000003.1"/>
</dbReference>
<dbReference type="GO" id="GO:0009279">
    <property type="term" value="C:cell outer membrane"/>
    <property type="evidence" value="ECO:0007669"/>
    <property type="project" value="TreeGrafter"/>
</dbReference>
<dbReference type="EMBL" id="JACHFR010000003">
    <property type="protein sequence ID" value="MBB5219777.1"/>
    <property type="molecule type" value="Genomic_DNA"/>
</dbReference>
<protein>
    <recommendedName>
        <fullName evidence="4">LPS-assembly protein LptD</fullName>
    </recommendedName>
</protein>
<name>A0A840SDD0_9SPIR</name>
<dbReference type="GO" id="GO:1990351">
    <property type="term" value="C:transporter complex"/>
    <property type="evidence" value="ECO:0007669"/>
    <property type="project" value="TreeGrafter"/>
</dbReference>
<dbReference type="PANTHER" id="PTHR30189">
    <property type="entry name" value="LPS-ASSEMBLY PROTEIN"/>
    <property type="match status" value="1"/>
</dbReference>
<gene>
    <name evidence="2" type="ORF">HNP77_002159</name>
</gene>
<evidence type="ECO:0000313" key="2">
    <source>
        <dbReference type="EMBL" id="MBB5219777.1"/>
    </source>
</evidence>
<organism evidence="2 3">
    <name type="scientific">Treponema rectale</name>
    <dbReference type="NCBI Taxonomy" id="744512"/>
    <lineage>
        <taxon>Bacteria</taxon>
        <taxon>Pseudomonadati</taxon>
        <taxon>Spirochaetota</taxon>
        <taxon>Spirochaetia</taxon>
        <taxon>Spirochaetales</taxon>
        <taxon>Treponemataceae</taxon>
        <taxon>Treponema</taxon>
    </lineage>
</organism>
<feature type="compositionally biased region" description="Basic and acidic residues" evidence="1">
    <location>
        <begin position="545"/>
        <end position="558"/>
    </location>
</feature>
<dbReference type="Gene3D" id="2.60.450.10">
    <property type="entry name" value="Lipopolysaccharide (LPS) transport protein A like domain"/>
    <property type="match status" value="1"/>
</dbReference>
<accession>A0A840SDD0</accession>
<dbReference type="PANTHER" id="PTHR30189:SF1">
    <property type="entry name" value="LPS-ASSEMBLY PROTEIN LPTD"/>
    <property type="match status" value="1"/>
</dbReference>
<feature type="compositionally biased region" description="Basic and acidic residues" evidence="1">
    <location>
        <begin position="565"/>
        <end position="575"/>
    </location>
</feature>
<dbReference type="AlphaFoldDB" id="A0A840SDD0"/>
<evidence type="ECO:0000256" key="1">
    <source>
        <dbReference type="SAM" id="MobiDB-lite"/>
    </source>
</evidence>
<evidence type="ECO:0008006" key="4">
    <source>
        <dbReference type="Google" id="ProtNLM"/>
    </source>
</evidence>
<dbReference type="InterPro" id="IPR050218">
    <property type="entry name" value="LptD"/>
</dbReference>
<proteinExistence type="predicted"/>